<dbReference type="Proteomes" id="UP000035268">
    <property type="component" value="Chromosome"/>
</dbReference>
<dbReference type="SUPFAM" id="SSF75005">
    <property type="entry name" value="Arabinanase/levansucrase/invertase"/>
    <property type="match status" value="1"/>
</dbReference>
<keyword evidence="7" id="KW-1185">Reference proteome</keyword>
<reference evidence="7" key="1">
    <citation type="submission" date="2015-02" db="EMBL/GenBank/DDBJ databases">
        <title>Description and complete genome sequence of the first cultured representative of the subdivision 5 of the Verrucomicrobia phylum.</title>
        <authorList>
            <person name="Spring S."/>
            <person name="Bunk B."/>
            <person name="Sproer C."/>
            <person name="Klenk H.-P."/>
        </authorList>
    </citation>
    <scope>NUCLEOTIDE SEQUENCE [LARGE SCALE GENOMIC DNA]</scope>
    <source>
        <strain evidence="7">L21-Fru-AB</strain>
    </source>
</reference>
<dbReference type="AlphaFoldDB" id="A0A0G3ECZ0"/>
<dbReference type="KEGG" id="vbl:L21SP4_00915"/>
<dbReference type="Pfam" id="PF00251">
    <property type="entry name" value="Glyco_hydro_32N"/>
    <property type="match status" value="1"/>
</dbReference>
<dbReference type="InterPro" id="IPR051214">
    <property type="entry name" value="GH32_Enzymes"/>
</dbReference>
<evidence type="ECO:0000256" key="4">
    <source>
        <dbReference type="ARBA" id="ARBA00023295"/>
    </source>
</evidence>
<evidence type="ECO:0000256" key="2">
    <source>
        <dbReference type="ARBA" id="ARBA00012758"/>
    </source>
</evidence>
<accession>A0A0G3ECZ0</accession>
<dbReference type="GO" id="GO:0005975">
    <property type="term" value="P:carbohydrate metabolic process"/>
    <property type="evidence" value="ECO:0007669"/>
    <property type="project" value="InterPro"/>
</dbReference>
<dbReference type="InterPro" id="IPR001362">
    <property type="entry name" value="Glyco_hydro_32"/>
</dbReference>
<dbReference type="InterPro" id="IPR013148">
    <property type="entry name" value="Glyco_hydro_32_N"/>
</dbReference>
<dbReference type="Gene3D" id="2.115.10.20">
    <property type="entry name" value="Glycosyl hydrolase domain, family 43"/>
    <property type="match status" value="1"/>
</dbReference>
<evidence type="ECO:0000256" key="1">
    <source>
        <dbReference type="ARBA" id="ARBA00009902"/>
    </source>
</evidence>
<keyword evidence="3 6" id="KW-0378">Hydrolase</keyword>
<protein>
    <recommendedName>
        <fullName evidence="2">beta-fructofuranosidase</fullName>
        <ecNumber evidence="2">3.2.1.26</ecNumber>
    </recommendedName>
</protein>
<feature type="domain" description="Glycosyl hydrolase family 32 N-terminal" evidence="5">
    <location>
        <begin position="349"/>
        <end position="543"/>
    </location>
</feature>
<evidence type="ECO:0000313" key="6">
    <source>
        <dbReference type="EMBL" id="AKJ64178.1"/>
    </source>
</evidence>
<dbReference type="SMART" id="SM00640">
    <property type="entry name" value="Glyco_32"/>
    <property type="match status" value="1"/>
</dbReference>
<dbReference type="PANTHER" id="PTHR43101:SF1">
    <property type="entry name" value="BETA-FRUCTOSIDASE"/>
    <property type="match status" value="1"/>
</dbReference>
<organism evidence="6 7">
    <name type="scientific">Kiritimatiella glycovorans</name>
    <dbReference type="NCBI Taxonomy" id="1307763"/>
    <lineage>
        <taxon>Bacteria</taxon>
        <taxon>Pseudomonadati</taxon>
        <taxon>Kiritimatiellota</taxon>
        <taxon>Kiritimatiellia</taxon>
        <taxon>Kiritimatiellales</taxon>
        <taxon>Kiritimatiellaceae</taxon>
        <taxon>Kiritimatiella</taxon>
    </lineage>
</organism>
<proteinExistence type="inferred from homology"/>
<dbReference type="EC" id="3.2.1.26" evidence="2"/>
<dbReference type="GO" id="GO:0004564">
    <property type="term" value="F:beta-fructofuranosidase activity"/>
    <property type="evidence" value="ECO:0007669"/>
    <property type="project" value="UniProtKB-EC"/>
</dbReference>
<dbReference type="InterPro" id="IPR013320">
    <property type="entry name" value="ConA-like_dom_sf"/>
</dbReference>
<gene>
    <name evidence="6" type="ORF">L21SP4_00915</name>
</gene>
<dbReference type="STRING" id="1307763.L21SP4_00915"/>
<dbReference type="Pfam" id="PF13385">
    <property type="entry name" value="Laminin_G_3"/>
    <property type="match status" value="1"/>
</dbReference>
<reference evidence="6 7" key="2">
    <citation type="journal article" date="2016" name="ISME J.">
        <title>Characterization of the first cultured representative of Verrucomicrobia subdivision 5 indicates the proposal of a novel phylum.</title>
        <authorList>
            <person name="Spring S."/>
            <person name="Bunk B."/>
            <person name="Sproer C."/>
            <person name="Schumann P."/>
            <person name="Rohde M."/>
            <person name="Tindall B.J."/>
            <person name="Klenk H.P."/>
        </authorList>
    </citation>
    <scope>NUCLEOTIDE SEQUENCE [LARGE SCALE GENOMIC DNA]</scope>
    <source>
        <strain evidence="6 7">L21-Fru-AB</strain>
    </source>
</reference>
<comment type="similarity">
    <text evidence="1">Belongs to the glycosyl hydrolase 32 family.</text>
</comment>
<evidence type="ECO:0000256" key="3">
    <source>
        <dbReference type="ARBA" id="ARBA00022801"/>
    </source>
</evidence>
<name>A0A0G3ECZ0_9BACT</name>
<keyword evidence="4" id="KW-0326">Glycosidase</keyword>
<evidence type="ECO:0000313" key="7">
    <source>
        <dbReference type="Proteomes" id="UP000035268"/>
    </source>
</evidence>
<dbReference type="Gene3D" id="2.60.120.200">
    <property type="match status" value="1"/>
</dbReference>
<dbReference type="InterPro" id="IPR023296">
    <property type="entry name" value="Glyco_hydro_beta-prop_sf"/>
</dbReference>
<evidence type="ECO:0000259" key="5">
    <source>
        <dbReference type="Pfam" id="PF00251"/>
    </source>
</evidence>
<sequence length="783" mass="89042" precursor="true">MKPLSRTTSWGECPDRLKSDFLSNKKNVIKTTKRNLLAAALVAAGMMTTVNAAETTPKLELGGERLKPGAVLELTDGVPDWRELFRADFTLHTRVKPDGDRFGDGIMFSWRSLENRLHMGALLGCQPINRDSFRMLYFFIDMPKGDVTGMTSRQIAGNSRRGYIGVPLWPEIEPINEKGWHDIIVRTQGNFIEIFIDGVVRAKKNVAASPRVQANTMFPRTVYADRSWTAVGGEADGRLPFPGEIDGFRAWDRALSDDEIKELSGGVFQGNYDRPFGWNQLGLFPNDWSYEKRKEWIDQQCLRMQRELIANEPFYPRFHPTFVTDTYNHMTIHAKGKTHLVPYFGFGYWNSFPIWDNWAFGHLVSDDGVRWKTVEQIWKLPSLNGTLYEEKKTGEVLGLLGWAGPDFQRFSLDRKMNVIRAEDDDLLKWSQHERSPLNVYEPEGWVGQDCDIFEQDGAYYMVAACKSFHGDPEKRSDIHLYRSDNLLDWEYVGLFYSGSNEGYGTEALHIFPIEDKLVMTGCHRIDLDAGYLIGTMRDGRFVPDVPLGERNGLFRFNYESPAERKTLPPTVWTVVDAKGRHVANQWLWFNAYSRKYGVRESMRRGWNGSSYSLSQEVKLLSDGSVGLFPLPEYAELRKPDSHRSTSGLNDGKSETLTGPAWLDLVAKWNGEGESVTLVLSKGGKDEVRIVYEDGKGVRLAPSAGSPAFIRNRDFVPVAFDDADKEIRVFLDGLFTEVYVAGRFFGFKWHNEAPGEVTARFEKIGGTAELESLDLWEMGSCWVK</sequence>
<dbReference type="EMBL" id="CP010904">
    <property type="protein sequence ID" value="AKJ64178.1"/>
    <property type="molecule type" value="Genomic_DNA"/>
</dbReference>
<dbReference type="SUPFAM" id="SSF49899">
    <property type="entry name" value="Concanavalin A-like lectins/glucanases"/>
    <property type="match status" value="2"/>
</dbReference>
<dbReference type="PANTHER" id="PTHR43101">
    <property type="entry name" value="BETA-FRUCTOSIDASE"/>
    <property type="match status" value="1"/>
</dbReference>